<proteinExistence type="predicted"/>
<organism evidence="1 2">
    <name type="scientific">Rhododendron molle</name>
    <name type="common">Chinese azalea</name>
    <name type="synonym">Azalea mollis</name>
    <dbReference type="NCBI Taxonomy" id="49168"/>
    <lineage>
        <taxon>Eukaryota</taxon>
        <taxon>Viridiplantae</taxon>
        <taxon>Streptophyta</taxon>
        <taxon>Embryophyta</taxon>
        <taxon>Tracheophyta</taxon>
        <taxon>Spermatophyta</taxon>
        <taxon>Magnoliopsida</taxon>
        <taxon>eudicotyledons</taxon>
        <taxon>Gunneridae</taxon>
        <taxon>Pentapetalae</taxon>
        <taxon>asterids</taxon>
        <taxon>Ericales</taxon>
        <taxon>Ericaceae</taxon>
        <taxon>Ericoideae</taxon>
        <taxon>Rhodoreae</taxon>
        <taxon>Rhododendron</taxon>
    </lineage>
</organism>
<evidence type="ECO:0000313" key="1">
    <source>
        <dbReference type="EMBL" id="KAI8568018.1"/>
    </source>
</evidence>
<protein>
    <submittedName>
        <fullName evidence="1">Uncharacterized protein</fullName>
    </submittedName>
</protein>
<dbReference type="Proteomes" id="UP001062846">
    <property type="component" value="Chromosome 2"/>
</dbReference>
<accession>A0ACC0PTA7</accession>
<gene>
    <name evidence="1" type="ORF">RHMOL_Rhmol02G0166000</name>
</gene>
<dbReference type="EMBL" id="CM046389">
    <property type="protein sequence ID" value="KAI8568018.1"/>
    <property type="molecule type" value="Genomic_DNA"/>
</dbReference>
<name>A0ACC0PTA7_RHOML</name>
<evidence type="ECO:0000313" key="2">
    <source>
        <dbReference type="Proteomes" id="UP001062846"/>
    </source>
</evidence>
<comment type="caution">
    <text evidence="1">The sequence shown here is derived from an EMBL/GenBank/DDBJ whole genome shotgun (WGS) entry which is preliminary data.</text>
</comment>
<keyword evidence="2" id="KW-1185">Reference proteome</keyword>
<reference evidence="1" key="1">
    <citation type="submission" date="2022-02" db="EMBL/GenBank/DDBJ databases">
        <title>Plant Genome Project.</title>
        <authorList>
            <person name="Zhang R.-G."/>
        </authorList>
    </citation>
    <scope>NUCLEOTIDE SEQUENCE</scope>
    <source>
        <strain evidence="1">AT1</strain>
    </source>
</reference>
<sequence>MFPLENTCTNLHLLPRGLAWGKEYRRTKERTGEVMTFRRWLDNLTGVTWYLGDQVTQQSLGFPEFVVPGPLPPRVQRTATYTRAELEQFTVPDTDLEKHLRRTLDYAAYRDRYLAMSLRVERELERRVAEAEARGGAIGTGGEAGAPRHGGRSLICIQDCIILVLKTSKLWRFVS</sequence>